<evidence type="ECO:0000313" key="2">
    <source>
        <dbReference type="EMBL" id="RPB15507.1"/>
    </source>
</evidence>
<protein>
    <submittedName>
        <fullName evidence="2">Uncharacterized protein</fullName>
    </submittedName>
</protein>
<evidence type="ECO:0000313" key="3">
    <source>
        <dbReference type="Proteomes" id="UP000277580"/>
    </source>
</evidence>
<proteinExistence type="predicted"/>
<evidence type="ECO:0000256" key="1">
    <source>
        <dbReference type="SAM" id="MobiDB-lite"/>
    </source>
</evidence>
<reference evidence="2 3" key="1">
    <citation type="journal article" date="2018" name="Nat. Ecol. Evol.">
        <title>Pezizomycetes genomes reveal the molecular basis of ectomycorrhizal truffle lifestyle.</title>
        <authorList>
            <person name="Murat C."/>
            <person name="Payen T."/>
            <person name="Noel B."/>
            <person name="Kuo A."/>
            <person name="Morin E."/>
            <person name="Chen J."/>
            <person name="Kohler A."/>
            <person name="Krizsan K."/>
            <person name="Balestrini R."/>
            <person name="Da Silva C."/>
            <person name="Montanini B."/>
            <person name="Hainaut M."/>
            <person name="Levati E."/>
            <person name="Barry K.W."/>
            <person name="Belfiori B."/>
            <person name="Cichocki N."/>
            <person name="Clum A."/>
            <person name="Dockter R.B."/>
            <person name="Fauchery L."/>
            <person name="Guy J."/>
            <person name="Iotti M."/>
            <person name="Le Tacon F."/>
            <person name="Lindquist E.A."/>
            <person name="Lipzen A."/>
            <person name="Malagnac F."/>
            <person name="Mello A."/>
            <person name="Molinier V."/>
            <person name="Miyauchi S."/>
            <person name="Poulain J."/>
            <person name="Riccioni C."/>
            <person name="Rubini A."/>
            <person name="Sitrit Y."/>
            <person name="Splivallo R."/>
            <person name="Traeger S."/>
            <person name="Wang M."/>
            <person name="Zifcakova L."/>
            <person name="Wipf D."/>
            <person name="Zambonelli A."/>
            <person name="Paolocci F."/>
            <person name="Nowrousian M."/>
            <person name="Ottonello S."/>
            <person name="Baldrian P."/>
            <person name="Spatafora J.W."/>
            <person name="Henrissat B."/>
            <person name="Nagy L.G."/>
            <person name="Aury J.M."/>
            <person name="Wincker P."/>
            <person name="Grigoriev I.V."/>
            <person name="Bonfante P."/>
            <person name="Martin F.M."/>
        </authorList>
    </citation>
    <scope>NUCLEOTIDE SEQUENCE [LARGE SCALE GENOMIC DNA]</scope>
    <source>
        <strain evidence="2 3">CCBAS932</strain>
    </source>
</reference>
<sequence length="97" mass="10871">MISLRHSIELENSTHTQTILLCPNSMSSKHNRACSIFSACMQSIFETCPAIGYQMPVLTFTLAGCPHPKPPSWSQTRPLYATTEGNTGKRRRMDEVE</sequence>
<accession>A0A3N4KYA3</accession>
<dbReference type="Proteomes" id="UP000277580">
    <property type="component" value="Unassembled WGS sequence"/>
</dbReference>
<feature type="region of interest" description="Disordered" evidence="1">
    <location>
        <begin position="69"/>
        <end position="97"/>
    </location>
</feature>
<organism evidence="2 3">
    <name type="scientific">Morchella conica CCBAS932</name>
    <dbReference type="NCBI Taxonomy" id="1392247"/>
    <lineage>
        <taxon>Eukaryota</taxon>
        <taxon>Fungi</taxon>
        <taxon>Dikarya</taxon>
        <taxon>Ascomycota</taxon>
        <taxon>Pezizomycotina</taxon>
        <taxon>Pezizomycetes</taxon>
        <taxon>Pezizales</taxon>
        <taxon>Morchellaceae</taxon>
        <taxon>Morchella</taxon>
    </lineage>
</organism>
<name>A0A3N4KYA3_9PEZI</name>
<dbReference type="AlphaFoldDB" id="A0A3N4KYA3"/>
<dbReference type="EMBL" id="ML119113">
    <property type="protein sequence ID" value="RPB15507.1"/>
    <property type="molecule type" value="Genomic_DNA"/>
</dbReference>
<dbReference type="InParanoid" id="A0A3N4KYA3"/>
<keyword evidence="3" id="KW-1185">Reference proteome</keyword>
<gene>
    <name evidence="2" type="ORF">P167DRAFT_433844</name>
</gene>